<organism evidence="1 2">
    <name type="scientific">Gryllotalpicola kribbensis</name>
    <dbReference type="NCBI Taxonomy" id="993084"/>
    <lineage>
        <taxon>Bacteria</taxon>
        <taxon>Bacillati</taxon>
        <taxon>Actinomycetota</taxon>
        <taxon>Actinomycetes</taxon>
        <taxon>Micrococcales</taxon>
        <taxon>Microbacteriaceae</taxon>
        <taxon>Gryllotalpicola</taxon>
    </lineage>
</organism>
<evidence type="ECO:0000313" key="2">
    <source>
        <dbReference type="Proteomes" id="UP001500213"/>
    </source>
</evidence>
<proteinExistence type="predicted"/>
<dbReference type="EMBL" id="BAABBX010000009">
    <property type="protein sequence ID" value="GAA4187104.1"/>
    <property type="molecule type" value="Genomic_DNA"/>
</dbReference>
<evidence type="ECO:0000313" key="1">
    <source>
        <dbReference type="EMBL" id="GAA4187104.1"/>
    </source>
</evidence>
<protein>
    <submittedName>
        <fullName evidence="1">Uncharacterized protein</fullName>
    </submittedName>
</protein>
<reference evidence="2" key="1">
    <citation type="journal article" date="2019" name="Int. J. Syst. Evol. Microbiol.">
        <title>The Global Catalogue of Microorganisms (GCM) 10K type strain sequencing project: providing services to taxonomists for standard genome sequencing and annotation.</title>
        <authorList>
            <consortium name="The Broad Institute Genomics Platform"/>
            <consortium name="The Broad Institute Genome Sequencing Center for Infectious Disease"/>
            <person name="Wu L."/>
            <person name="Ma J."/>
        </authorList>
    </citation>
    <scope>NUCLEOTIDE SEQUENCE [LARGE SCALE GENOMIC DNA]</scope>
    <source>
        <strain evidence="2">JCM 17593</strain>
    </source>
</reference>
<gene>
    <name evidence="1" type="ORF">GCM10022288_11620</name>
</gene>
<sequence length="182" mass="20621">MRLLLENQVTIPGDVRHPDGSVYAMECRAGRDTLLADTAAEMLDLLLEDIDYPCGEFATMDEIERAFKIRRDVGAAMAEAMQRQALDVARQTRPRMYEALTEREHQLLTASKRRVPATRTWDGPAALFLLESSIFLSRGARGVSGRRVIVVHDLDERELIDEIVAFRGYVLTSNARSEDQLW</sequence>
<name>A0ABP8APT3_9MICO</name>
<comment type="caution">
    <text evidence="1">The sequence shown here is derived from an EMBL/GenBank/DDBJ whole genome shotgun (WGS) entry which is preliminary data.</text>
</comment>
<keyword evidence="2" id="KW-1185">Reference proteome</keyword>
<dbReference type="RefSeq" id="WP_344774783.1">
    <property type="nucleotide sequence ID" value="NZ_BAABBX010000009.1"/>
</dbReference>
<accession>A0ABP8APT3</accession>
<dbReference type="Proteomes" id="UP001500213">
    <property type="component" value="Unassembled WGS sequence"/>
</dbReference>